<dbReference type="OrthoDB" id="3203519at2"/>
<keyword evidence="1" id="KW-0472">Membrane</keyword>
<keyword evidence="1" id="KW-0812">Transmembrane</keyword>
<reference evidence="3 4" key="1">
    <citation type="submission" date="2019-01" db="EMBL/GenBank/DDBJ databases">
        <title>Agromyces.</title>
        <authorList>
            <person name="Li J."/>
        </authorList>
    </citation>
    <scope>NUCLEOTIDE SEQUENCE [LARGE SCALE GENOMIC DNA]</scope>
    <source>
        <strain evidence="3 4">DSM 23870</strain>
    </source>
</reference>
<organism evidence="3 4">
    <name type="scientific">Agromyces atrinae</name>
    <dbReference type="NCBI Taxonomy" id="592376"/>
    <lineage>
        <taxon>Bacteria</taxon>
        <taxon>Bacillati</taxon>
        <taxon>Actinomycetota</taxon>
        <taxon>Actinomycetes</taxon>
        <taxon>Micrococcales</taxon>
        <taxon>Microbacteriaceae</taxon>
        <taxon>Agromyces</taxon>
    </lineage>
</organism>
<protein>
    <submittedName>
        <fullName evidence="3">DUF4012 domain-containing protein</fullName>
    </submittedName>
</protein>
<comment type="caution">
    <text evidence="3">The sequence shown here is derived from an EMBL/GenBank/DDBJ whole genome shotgun (WGS) entry which is preliminary data.</text>
</comment>
<sequence>MDRADARSSKRSRRRLVVGTVSVTLGLLLACVAWVGVRAWLAKGELEAAVPWAMAVQSAIGEANPDAALDASTRLVDRTESAVALTGDPIWRAAEVVPVVGANLAAVRVLSEELHAVSSGAIEPLAELAGSLESSSFRPVGGAIDLEPLREAAPVAKDAARVVSASSVRVDQIDRASLIGPVADAADRLGNALEQADSLTDALASATHLLPSMLGLDGPRDYVILFQNNAELRTAGGIPGALAKIHAEAGAITLVDQVSTSAFPRGAMTSQTVPASTTQIFGTTAGQFIQNVTMDPDFSTAGALAAEFWTAQRGGTVDGVIAVDPVGMSYLLAATGPVTLANGDELTADNAVQNLLVDVYSRFPGEAAQDDYFASASGAVFSALTNGNADAGSLLRALARAGDEHRIALWSAHDDEQAVLASTTLGGLLSAQKLLGPEGYGVYLNDTTGAKMDAYLDVSVGQTATVEREDGRADVAIEVTLTSTAPADAAALLPERVTAAGYYGVPAGSIGTNITVYAPDGAFDGGVTRDGASVGYASVPLGTQVVNTAPVVLAPGESVTLTFHFISASPGEVDPVIVTTPLMTGLGAA</sequence>
<accession>A0A4Q2M6N7</accession>
<dbReference type="Pfam" id="PF13196">
    <property type="entry name" value="DUF4012"/>
    <property type="match status" value="1"/>
</dbReference>
<dbReference type="EMBL" id="SDPM01000006">
    <property type="protein sequence ID" value="RXZ85923.1"/>
    <property type="molecule type" value="Genomic_DNA"/>
</dbReference>
<dbReference type="PROSITE" id="PS51257">
    <property type="entry name" value="PROKAR_LIPOPROTEIN"/>
    <property type="match status" value="1"/>
</dbReference>
<keyword evidence="4" id="KW-1185">Reference proteome</keyword>
<proteinExistence type="predicted"/>
<name>A0A4Q2M6N7_9MICO</name>
<dbReference type="EMBL" id="JACCBI010000001">
    <property type="protein sequence ID" value="NYD68538.1"/>
    <property type="molecule type" value="Genomic_DNA"/>
</dbReference>
<evidence type="ECO:0000313" key="5">
    <source>
        <dbReference type="Proteomes" id="UP000581087"/>
    </source>
</evidence>
<dbReference type="Proteomes" id="UP000581087">
    <property type="component" value="Unassembled WGS sequence"/>
</dbReference>
<dbReference type="AlphaFoldDB" id="A0A4Q2M6N7"/>
<evidence type="ECO:0000313" key="2">
    <source>
        <dbReference type="EMBL" id="NYD68538.1"/>
    </source>
</evidence>
<dbReference type="Proteomes" id="UP000292686">
    <property type="component" value="Unassembled WGS sequence"/>
</dbReference>
<dbReference type="InterPro" id="IPR025101">
    <property type="entry name" value="DUF4012"/>
</dbReference>
<keyword evidence="1" id="KW-1133">Transmembrane helix</keyword>
<dbReference type="RefSeq" id="WP_129175449.1">
    <property type="nucleotide sequence ID" value="NZ_JACCBI010000001.1"/>
</dbReference>
<evidence type="ECO:0000313" key="4">
    <source>
        <dbReference type="Proteomes" id="UP000292686"/>
    </source>
</evidence>
<evidence type="ECO:0000313" key="3">
    <source>
        <dbReference type="EMBL" id="RXZ85923.1"/>
    </source>
</evidence>
<gene>
    <name evidence="2" type="ORF">BJ972_003057</name>
    <name evidence="3" type="ORF">ESP50_11940</name>
</gene>
<evidence type="ECO:0000256" key="1">
    <source>
        <dbReference type="SAM" id="Phobius"/>
    </source>
</evidence>
<feature type="transmembrane region" description="Helical" evidence="1">
    <location>
        <begin position="16"/>
        <end position="37"/>
    </location>
</feature>
<reference evidence="2 5" key="2">
    <citation type="submission" date="2020-07" db="EMBL/GenBank/DDBJ databases">
        <title>Sequencing the genomes of 1000 actinobacteria strains.</title>
        <authorList>
            <person name="Klenk H.-P."/>
        </authorList>
    </citation>
    <scope>NUCLEOTIDE SEQUENCE [LARGE SCALE GENOMIC DNA]</scope>
    <source>
        <strain evidence="2 5">DSM 23870</strain>
    </source>
</reference>